<dbReference type="GO" id="GO:0051117">
    <property type="term" value="F:ATPase binding"/>
    <property type="evidence" value="ECO:0007669"/>
    <property type="project" value="TreeGrafter"/>
</dbReference>
<dbReference type="NCBIfam" id="NF045542">
    <property type="entry name" value="Clp_rel_HeadMat"/>
    <property type="match status" value="1"/>
</dbReference>
<dbReference type="GO" id="GO:0004176">
    <property type="term" value="F:ATP-dependent peptidase activity"/>
    <property type="evidence" value="ECO:0007669"/>
    <property type="project" value="InterPro"/>
</dbReference>
<reference evidence="8" key="1">
    <citation type="journal article" date="2021" name="PeerJ">
        <title>Extensive microbial diversity within the chicken gut microbiome revealed by metagenomics and culture.</title>
        <authorList>
            <person name="Gilroy R."/>
            <person name="Ravi A."/>
            <person name="Getino M."/>
            <person name="Pursley I."/>
            <person name="Horton D.L."/>
            <person name="Alikhan N.F."/>
            <person name="Baker D."/>
            <person name="Gharbi K."/>
            <person name="Hall N."/>
            <person name="Watson M."/>
            <person name="Adriaenssens E.M."/>
            <person name="Foster-Nyarko E."/>
            <person name="Jarju S."/>
            <person name="Secka A."/>
            <person name="Antonio M."/>
            <person name="Oren A."/>
            <person name="Chaudhuri R.R."/>
            <person name="La Ragione R."/>
            <person name="Hildebrand F."/>
            <person name="Pallen M.J."/>
        </authorList>
    </citation>
    <scope>NUCLEOTIDE SEQUENCE</scope>
    <source>
        <strain evidence="8">1277</strain>
    </source>
</reference>
<dbReference type="GO" id="GO:0006515">
    <property type="term" value="P:protein quality control for misfolded or incompletely synthesized proteins"/>
    <property type="evidence" value="ECO:0007669"/>
    <property type="project" value="TreeGrafter"/>
</dbReference>
<sequence length="420" mass="47742">MNKFWEFKNLGNDVAELYIYSEIIPWEDEEMTSSASFKKDLEKFSNARQLKIHINSPGGSVFDGISIANMIKRFKGETICYVDGLSASIASVITASCDKVIMPSNSMQMIHNALTGGFIFANAKEFRKMADDLDKISASIRQSYLSKSNGKITEEKLIELMDNETWLSAEECFEYGLCDEVISANKMVASVPSKFNGIFNNIPDNLKELLNKEGEKVEENKEVLVEEETTEEIFEESPKVIEEDEVNEETVAEEKEEAIEETQEVDPKDAEIENLKATIETITNEKLELETKLNEANEKVISLNDKVSELQPIADKYNEELEIKNKLEEENKLKEKRDYYRNRFEKLGAKTKFESEEIQILVNNCIKDNEAISKLNSILVDLVDISSTEQKSVSNRVENVSNIGSLIDVEEDITSKYGFK</sequence>
<dbReference type="PANTHER" id="PTHR10381">
    <property type="entry name" value="ATP-DEPENDENT CLP PROTEASE PROTEOLYTIC SUBUNIT"/>
    <property type="match status" value="1"/>
</dbReference>
<dbReference type="CDD" id="cd07016">
    <property type="entry name" value="S14_ClpP_1"/>
    <property type="match status" value="1"/>
</dbReference>
<evidence type="ECO:0000313" key="9">
    <source>
        <dbReference type="Proteomes" id="UP000776700"/>
    </source>
</evidence>
<evidence type="ECO:0000256" key="4">
    <source>
        <dbReference type="ARBA" id="ARBA00022801"/>
    </source>
</evidence>
<evidence type="ECO:0000256" key="7">
    <source>
        <dbReference type="SAM" id="Coils"/>
    </source>
</evidence>
<dbReference type="Pfam" id="PF00574">
    <property type="entry name" value="CLP_protease"/>
    <property type="match status" value="1"/>
</dbReference>
<keyword evidence="4" id="KW-0378">Hydrolase</keyword>
<protein>
    <recommendedName>
        <fullName evidence="6">ATP-dependent Clp protease proteolytic subunit</fullName>
    </recommendedName>
</protein>
<dbReference type="SUPFAM" id="SSF52096">
    <property type="entry name" value="ClpP/crotonase"/>
    <property type="match status" value="1"/>
</dbReference>
<comment type="similarity">
    <text evidence="1 6">Belongs to the peptidase S14 family.</text>
</comment>
<organism evidence="8 9">
    <name type="scientific">Romboutsia timonensis</name>
    <dbReference type="NCBI Taxonomy" id="1776391"/>
    <lineage>
        <taxon>Bacteria</taxon>
        <taxon>Bacillati</taxon>
        <taxon>Bacillota</taxon>
        <taxon>Clostridia</taxon>
        <taxon>Peptostreptococcales</taxon>
        <taxon>Peptostreptococcaceae</taxon>
        <taxon>Romboutsia</taxon>
    </lineage>
</organism>
<accession>A0A921SZP8</accession>
<evidence type="ECO:0000313" key="8">
    <source>
        <dbReference type="EMBL" id="HJG96728.1"/>
    </source>
</evidence>
<dbReference type="InterPro" id="IPR023562">
    <property type="entry name" value="ClpP/TepA"/>
</dbReference>
<dbReference type="InterPro" id="IPR001907">
    <property type="entry name" value="ClpP"/>
</dbReference>
<keyword evidence="5" id="KW-0720">Serine protease</keyword>
<keyword evidence="2" id="KW-0963">Cytoplasm</keyword>
<evidence type="ECO:0000256" key="6">
    <source>
        <dbReference type="RuleBase" id="RU003567"/>
    </source>
</evidence>
<dbReference type="PANTHER" id="PTHR10381:SF70">
    <property type="entry name" value="ATP-DEPENDENT CLP PROTEASE PROTEOLYTIC SUBUNIT"/>
    <property type="match status" value="1"/>
</dbReference>
<dbReference type="InterPro" id="IPR029045">
    <property type="entry name" value="ClpP/crotonase-like_dom_sf"/>
</dbReference>
<comment type="caution">
    <text evidence="8">The sequence shown here is derived from an EMBL/GenBank/DDBJ whole genome shotgun (WGS) entry which is preliminary data.</text>
</comment>
<feature type="coiled-coil region" evidence="7">
    <location>
        <begin position="207"/>
        <end position="343"/>
    </location>
</feature>
<name>A0A921SZP8_9FIRM</name>
<keyword evidence="3 8" id="KW-0645">Protease</keyword>
<evidence type="ECO:0000256" key="2">
    <source>
        <dbReference type="ARBA" id="ARBA00022490"/>
    </source>
</evidence>
<dbReference type="AlphaFoldDB" id="A0A921SZP8"/>
<evidence type="ECO:0000256" key="3">
    <source>
        <dbReference type="ARBA" id="ARBA00022670"/>
    </source>
</evidence>
<dbReference type="EMBL" id="DYUB01000200">
    <property type="protein sequence ID" value="HJG96728.1"/>
    <property type="molecule type" value="Genomic_DNA"/>
</dbReference>
<proteinExistence type="inferred from homology"/>
<evidence type="ECO:0000256" key="1">
    <source>
        <dbReference type="ARBA" id="ARBA00007039"/>
    </source>
</evidence>
<gene>
    <name evidence="8" type="ORF">K8V90_06465</name>
</gene>
<keyword evidence="7" id="KW-0175">Coiled coil</keyword>
<dbReference type="GO" id="GO:0004252">
    <property type="term" value="F:serine-type endopeptidase activity"/>
    <property type="evidence" value="ECO:0007669"/>
    <property type="project" value="InterPro"/>
</dbReference>
<evidence type="ECO:0000256" key="5">
    <source>
        <dbReference type="ARBA" id="ARBA00022825"/>
    </source>
</evidence>
<dbReference type="PRINTS" id="PR00127">
    <property type="entry name" value="CLPPROTEASEP"/>
</dbReference>
<dbReference type="Proteomes" id="UP000776700">
    <property type="component" value="Unassembled WGS sequence"/>
</dbReference>
<dbReference type="Gene3D" id="3.90.226.10">
    <property type="entry name" value="2-enoyl-CoA Hydratase, Chain A, domain 1"/>
    <property type="match status" value="1"/>
</dbReference>
<dbReference type="GO" id="GO:0009368">
    <property type="term" value="C:endopeptidase Clp complex"/>
    <property type="evidence" value="ECO:0007669"/>
    <property type="project" value="TreeGrafter"/>
</dbReference>
<reference evidence="8" key="2">
    <citation type="submission" date="2021-09" db="EMBL/GenBank/DDBJ databases">
        <authorList>
            <person name="Gilroy R."/>
        </authorList>
    </citation>
    <scope>NUCLEOTIDE SEQUENCE</scope>
    <source>
        <strain evidence="8">1277</strain>
    </source>
</reference>